<dbReference type="Gene3D" id="3.30.70.270">
    <property type="match status" value="1"/>
</dbReference>
<dbReference type="InterPro" id="IPR043502">
    <property type="entry name" value="DNA/RNA_pol_sf"/>
</dbReference>
<dbReference type="Proteomes" id="UP000325315">
    <property type="component" value="Unassembled WGS sequence"/>
</dbReference>
<gene>
    <name evidence="1" type="ORF">EPI10_006913</name>
</gene>
<dbReference type="PANTHER" id="PTHR37984:SF5">
    <property type="entry name" value="PROTEIN NYNRIN-LIKE"/>
    <property type="match status" value="1"/>
</dbReference>
<organism evidence="1 2">
    <name type="scientific">Gossypium australe</name>
    <dbReference type="NCBI Taxonomy" id="47621"/>
    <lineage>
        <taxon>Eukaryota</taxon>
        <taxon>Viridiplantae</taxon>
        <taxon>Streptophyta</taxon>
        <taxon>Embryophyta</taxon>
        <taxon>Tracheophyta</taxon>
        <taxon>Spermatophyta</taxon>
        <taxon>Magnoliopsida</taxon>
        <taxon>eudicotyledons</taxon>
        <taxon>Gunneridae</taxon>
        <taxon>Pentapetalae</taxon>
        <taxon>rosids</taxon>
        <taxon>malvids</taxon>
        <taxon>Malvales</taxon>
        <taxon>Malvaceae</taxon>
        <taxon>Malvoideae</taxon>
        <taxon>Gossypium</taxon>
    </lineage>
</organism>
<keyword evidence="2" id="KW-1185">Reference proteome</keyword>
<dbReference type="AlphaFoldDB" id="A0A5B6WTX8"/>
<accession>A0A5B6WTX8</accession>
<sequence length="194" mass="22721">MLFGLTNAPIAFMDLMNRIFQPYLDRFVVYYRFCEINNYARSSKNVNFGSKSFIGLAKYCIRFVKGFSMIALPLKKLLQKNVYFVWLVKCQHSFDRLKALLTEALVLTQPESRKEFIKELNLQQCGLLELLKEYDLVIGYHLGKANVVADALSRKLMVTTTYYDCRMEIEMCYDGFCNRFASVTEEERCDLGYY</sequence>
<dbReference type="EMBL" id="SMMG02000002">
    <property type="protein sequence ID" value="KAA3484858.1"/>
    <property type="molecule type" value="Genomic_DNA"/>
</dbReference>
<dbReference type="SUPFAM" id="SSF56672">
    <property type="entry name" value="DNA/RNA polymerases"/>
    <property type="match status" value="1"/>
</dbReference>
<dbReference type="InterPro" id="IPR050951">
    <property type="entry name" value="Retrovirus_Pol_polyprotein"/>
</dbReference>
<name>A0A5B6WTX8_9ROSI</name>
<comment type="caution">
    <text evidence="1">The sequence shown here is derived from an EMBL/GenBank/DDBJ whole genome shotgun (WGS) entry which is preliminary data.</text>
</comment>
<dbReference type="InterPro" id="IPR043128">
    <property type="entry name" value="Rev_trsase/Diguanyl_cyclase"/>
</dbReference>
<evidence type="ECO:0000313" key="2">
    <source>
        <dbReference type="Proteomes" id="UP000325315"/>
    </source>
</evidence>
<protein>
    <submittedName>
        <fullName evidence="1">Integrase, catalytic core</fullName>
    </submittedName>
</protein>
<dbReference type="OrthoDB" id="115950at2759"/>
<reference evidence="1" key="1">
    <citation type="submission" date="2019-08" db="EMBL/GenBank/DDBJ databases">
        <authorList>
            <person name="Liu F."/>
        </authorList>
    </citation>
    <scope>NUCLEOTIDE SEQUENCE [LARGE SCALE GENOMIC DNA]</scope>
    <source>
        <strain evidence="1">PA1801</strain>
        <tissue evidence="1">Leaf</tissue>
    </source>
</reference>
<evidence type="ECO:0000313" key="1">
    <source>
        <dbReference type="EMBL" id="KAA3484858.1"/>
    </source>
</evidence>
<dbReference type="PANTHER" id="PTHR37984">
    <property type="entry name" value="PROTEIN CBG26694"/>
    <property type="match status" value="1"/>
</dbReference>
<proteinExistence type="predicted"/>